<evidence type="ECO:0000256" key="8">
    <source>
        <dbReference type="ARBA" id="ARBA00022786"/>
    </source>
</evidence>
<evidence type="ECO:0000256" key="9">
    <source>
        <dbReference type="ARBA" id="ARBA00022833"/>
    </source>
</evidence>
<keyword evidence="5 12" id="KW-0812">Transmembrane</keyword>
<dbReference type="RefSeq" id="XP_038053849.1">
    <property type="nucleotide sequence ID" value="XM_038197921.1"/>
</dbReference>
<dbReference type="EC" id="2.3.2.27" evidence="3"/>
<dbReference type="CDD" id="cd10442">
    <property type="entry name" value="GIY-YIG_PLEs"/>
    <property type="match status" value="1"/>
</dbReference>
<evidence type="ECO:0000256" key="5">
    <source>
        <dbReference type="ARBA" id="ARBA00022692"/>
    </source>
</evidence>
<evidence type="ECO:0000256" key="2">
    <source>
        <dbReference type="ARBA" id="ARBA00004141"/>
    </source>
</evidence>
<evidence type="ECO:0000259" key="13">
    <source>
        <dbReference type="Pfam" id="PF12483"/>
    </source>
</evidence>
<dbReference type="PANTHER" id="PTHR12183:SF32">
    <property type="entry name" value="MITOCHONDRIAL E3 UBIQUITIN PROTEIN LIGASE 1"/>
    <property type="match status" value="1"/>
</dbReference>
<dbReference type="Proteomes" id="UP000887568">
    <property type="component" value="Unplaced"/>
</dbReference>
<comment type="catalytic activity">
    <reaction evidence="1">
        <text>S-ubiquitinyl-[E2 ubiquitin-conjugating enzyme]-L-cysteine + [acceptor protein]-L-lysine = [E2 ubiquitin-conjugating enzyme]-L-cysteine + N(6)-ubiquitinyl-[acceptor protein]-L-lysine.</text>
        <dbReference type="EC" id="2.3.2.27"/>
    </reaction>
</comment>
<evidence type="ECO:0000256" key="6">
    <source>
        <dbReference type="ARBA" id="ARBA00022723"/>
    </source>
</evidence>
<evidence type="ECO:0000256" key="7">
    <source>
        <dbReference type="ARBA" id="ARBA00022771"/>
    </source>
</evidence>
<dbReference type="OrthoDB" id="66726at2759"/>
<evidence type="ECO:0000256" key="1">
    <source>
        <dbReference type="ARBA" id="ARBA00000900"/>
    </source>
</evidence>
<evidence type="ECO:0000256" key="12">
    <source>
        <dbReference type="SAM" id="Phobius"/>
    </source>
</evidence>
<sequence>METAVMVGSAVITGFLYYRLRKLDTNYHRYLDQIKDAPHLSIDQNLQSIVSEAPDNTIPYAVIEGSVEAIDKTLKSEHALGVMGVLEMLIRREHKMFLWRDTTRVISTIRHSVPFVIKDNNAGVKVDDPLSATGLEIPIIHDSFETSMSLLQFIVSYVIGKETKGFQTTEKMLSEGTVLTGIGKLSTSTGTLVLSPPSSADRPYILSDIGFSGISSKFQSNLKLKDFLFISASITVLLFARWLYNALYHGTFKCAKNNKCTVCKYIKESHFLYGTYFCRTIGRITCETSNVIYLITCRICEQQYVGETGRTLYERIKEHQYSVNAHLNDAVGRHFSDCDASIADDMIVQGIESLGPCTAKFRRSKEEGWIRYLNTLAHGINRRHAVGNRNK</sequence>
<keyword evidence="7" id="KW-0863">Zinc-finger</keyword>
<evidence type="ECO:0000313" key="15">
    <source>
        <dbReference type="Proteomes" id="UP000887568"/>
    </source>
</evidence>
<dbReference type="InterPro" id="IPR035901">
    <property type="entry name" value="GIY-YIG_endonuc_sf"/>
</dbReference>
<keyword evidence="8" id="KW-0833">Ubl conjugation pathway</keyword>
<keyword evidence="11 12" id="KW-0472">Membrane</keyword>
<comment type="subcellular location">
    <subcellularLocation>
        <location evidence="2">Membrane</location>
        <topology evidence="2">Multi-pass membrane protein</topology>
    </subcellularLocation>
</comment>
<evidence type="ECO:0000256" key="11">
    <source>
        <dbReference type="ARBA" id="ARBA00023136"/>
    </source>
</evidence>
<dbReference type="Gene3D" id="3.40.1440.10">
    <property type="entry name" value="GIY-YIG endonuclease"/>
    <property type="match status" value="1"/>
</dbReference>
<keyword evidence="6" id="KW-0479">Metal-binding</keyword>
<dbReference type="GO" id="GO:0061630">
    <property type="term" value="F:ubiquitin protein ligase activity"/>
    <property type="evidence" value="ECO:0007669"/>
    <property type="project" value="UniProtKB-EC"/>
</dbReference>
<protein>
    <recommendedName>
        <fullName evidence="3">RING-type E3 ubiquitin transferase</fullName>
        <ecNumber evidence="3">2.3.2.27</ecNumber>
    </recommendedName>
</protein>
<evidence type="ECO:0000313" key="14">
    <source>
        <dbReference type="EnsemblMetazoa" id="XP_038053849.1"/>
    </source>
</evidence>
<keyword evidence="10 12" id="KW-1133">Transmembrane helix</keyword>
<dbReference type="GO" id="GO:0016567">
    <property type="term" value="P:protein ubiquitination"/>
    <property type="evidence" value="ECO:0007669"/>
    <property type="project" value="InterPro"/>
</dbReference>
<dbReference type="GO" id="GO:0016020">
    <property type="term" value="C:membrane"/>
    <property type="evidence" value="ECO:0007669"/>
    <property type="project" value="UniProtKB-SubCell"/>
</dbReference>
<evidence type="ECO:0000256" key="4">
    <source>
        <dbReference type="ARBA" id="ARBA00022679"/>
    </source>
</evidence>
<reference evidence="14" key="1">
    <citation type="submission" date="2022-11" db="UniProtKB">
        <authorList>
            <consortium name="EnsemblMetazoa"/>
        </authorList>
    </citation>
    <scope>IDENTIFICATION</scope>
</reference>
<name>A0A913ZR42_PATMI</name>
<dbReference type="GO" id="GO:0008270">
    <property type="term" value="F:zinc ion binding"/>
    <property type="evidence" value="ECO:0007669"/>
    <property type="project" value="UniProtKB-KW"/>
</dbReference>
<keyword evidence="15" id="KW-1185">Reference proteome</keyword>
<dbReference type="Pfam" id="PF12483">
    <property type="entry name" value="GIDE"/>
    <property type="match status" value="1"/>
</dbReference>
<organism evidence="14 15">
    <name type="scientific">Patiria miniata</name>
    <name type="common">Bat star</name>
    <name type="synonym">Asterina miniata</name>
    <dbReference type="NCBI Taxonomy" id="46514"/>
    <lineage>
        <taxon>Eukaryota</taxon>
        <taxon>Metazoa</taxon>
        <taxon>Echinodermata</taxon>
        <taxon>Eleutherozoa</taxon>
        <taxon>Asterozoa</taxon>
        <taxon>Asteroidea</taxon>
        <taxon>Valvatacea</taxon>
        <taxon>Valvatida</taxon>
        <taxon>Asterinidae</taxon>
        <taxon>Patiria</taxon>
    </lineage>
</organism>
<evidence type="ECO:0000256" key="3">
    <source>
        <dbReference type="ARBA" id="ARBA00012483"/>
    </source>
</evidence>
<feature type="domain" description="E3 Ubiquitin ligase MUL1-like" evidence="13">
    <location>
        <begin position="92"/>
        <end position="218"/>
    </location>
</feature>
<dbReference type="EnsemblMetazoa" id="XM_038197921.1">
    <property type="protein sequence ID" value="XP_038053849.1"/>
    <property type="gene ID" value="LOC119726281"/>
</dbReference>
<dbReference type="InterPro" id="IPR051652">
    <property type="entry name" value="MDM2_MDM4_MUL1"/>
</dbReference>
<accession>A0A913ZR42</accession>
<keyword evidence="9" id="KW-0862">Zinc</keyword>
<dbReference type="PANTHER" id="PTHR12183">
    <property type="entry name" value="MITOCHONDRIAL UBIQUITIN LIGASE ACTIVATOR OF NFKB 1"/>
    <property type="match status" value="1"/>
</dbReference>
<feature type="transmembrane region" description="Helical" evidence="12">
    <location>
        <begin position="227"/>
        <end position="244"/>
    </location>
</feature>
<dbReference type="InterPro" id="IPR022170">
    <property type="entry name" value="MUL1-like"/>
</dbReference>
<proteinExistence type="predicted"/>
<keyword evidence="4" id="KW-0808">Transferase</keyword>
<dbReference type="GeneID" id="119726281"/>
<evidence type="ECO:0000256" key="10">
    <source>
        <dbReference type="ARBA" id="ARBA00022989"/>
    </source>
</evidence>
<dbReference type="AlphaFoldDB" id="A0A913ZR42"/>